<protein>
    <submittedName>
        <fullName evidence="1">Uncharacterized protein</fullName>
    </submittedName>
</protein>
<gene>
    <name evidence="1" type="ORF">BDR25DRAFT_353032</name>
</gene>
<reference evidence="1" key="1">
    <citation type="journal article" date="2020" name="Stud. Mycol.">
        <title>101 Dothideomycetes genomes: a test case for predicting lifestyles and emergence of pathogens.</title>
        <authorList>
            <person name="Haridas S."/>
            <person name="Albert R."/>
            <person name="Binder M."/>
            <person name="Bloem J."/>
            <person name="Labutti K."/>
            <person name="Salamov A."/>
            <person name="Andreopoulos B."/>
            <person name="Baker S."/>
            <person name="Barry K."/>
            <person name="Bills G."/>
            <person name="Bluhm B."/>
            <person name="Cannon C."/>
            <person name="Castanera R."/>
            <person name="Culley D."/>
            <person name="Daum C."/>
            <person name="Ezra D."/>
            <person name="Gonzalez J."/>
            <person name="Henrissat B."/>
            <person name="Kuo A."/>
            <person name="Liang C."/>
            <person name="Lipzen A."/>
            <person name="Lutzoni F."/>
            <person name="Magnuson J."/>
            <person name="Mondo S."/>
            <person name="Nolan M."/>
            <person name="Ohm R."/>
            <person name="Pangilinan J."/>
            <person name="Park H.-J."/>
            <person name="Ramirez L."/>
            <person name="Alfaro M."/>
            <person name="Sun H."/>
            <person name="Tritt A."/>
            <person name="Yoshinaga Y."/>
            <person name="Zwiers L.-H."/>
            <person name="Turgeon B."/>
            <person name="Goodwin S."/>
            <person name="Spatafora J."/>
            <person name="Crous P."/>
            <person name="Grigoriev I."/>
        </authorList>
    </citation>
    <scope>NUCLEOTIDE SEQUENCE</scope>
    <source>
        <strain evidence="1">ATCC 200398</strain>
    </source>
</reference>
<evidence type="ECO:0000313" key="2">
    <source>
        <dbReference type="Proteomes" id="UP000799755"/>
    </source>
</evidence>
<dbReference type="EMBL" id="MU003501">
    <property type="protein sequence ID" value="KAF2472711.1"/>
    <property type="molecule type" value="Genomic_DNA"/>
</dbReference>
<name>A0ACB6R0K8_9PLEO</name>
<evidence type="ECO:0000313" key="1">
    <source>
        <dbReference type="EMBL" id="KAF2472711.1"/>
    </source>
</evidence>
<dbReference type="Proteomes" id="UP000799755">
    <property type="component" value="Unassembled WGS sequence"/>
</dbReference>
<comment type="caution">
    <text evidence="1">The sequence shown here is derived from an EMBL/GenBank/DDBJ whole genome shotgun (WGS) entry which is preliminary data.</text>
</comment>
<accession>A0ACB6R0K8</accession>
<proteinExistence type="predicted"/>
<organism evidence="1 2">
    <name type="scientific">Lindgomyces ingoldianus</name>
    <dbReference type="NCBI Taxonomy" id="673940"/>
    <lineage>
        <taxon>Eukaryota</taxon>
        <taxon>Fungi</taxon>
        <taxon>Dikarya</taxon>
        <taxon>Ascomycota</taxon>
        <taxon>Pezizomycotina</taxon>
        <taxon>Dothideomycetes</taxon>
        <taxon>Pleosporomycetidae</taxon>
        <taxon>Pleosporales</taxon>
        <taxon>Lindgomycetaceae</taxon>
        <taxon>Lindgomyces</taxon>
    </lineage>
</organism>
<sequence>MVSSTDSTESKLSEKDRSLRLSGFMLIYEAQVIRPPNRSGEAILAHHTDYRA</sequence>
<keyword evidence="2" id="KW-1185">Reference proteome</keyword>